<dbReference type="Gene3D" id="3.30.160.60">
    <property type="entry name" value="Classic Zinc Finger"/>
    <property type="match status" value="3"/>
</dbReference>
<proteinExistence type="inferred from homology"/>
<feature type="region of interest" description="Disordered" evidence="10">
    <location>
        <begin position="1"/>
        <end position="67"/>
    </location>
</feature>
<evidence type="ECO:0000256" key="8">
    <source>
        <dbReference type="ARBA" id="ARBA00023242"/>
    </source>
</evidence>
<evidence type="ECO:0000256" key="2">
    <source>
        <dbReference type="ARBA" id="ARBA00010831"/>
    </source>
</evidence>
<dbReference type="InterPro" id="IPR013087">
    <property type="entry name" value="Znf_C2H2_type"/>
</dbReference>
<dbReference type="InterPro" id="IPR056436">
    <property type="entry name" value="Znf-C2H2_ZIC1-5/GLI1-3-like"/>
</dbReference>
<dbReference type="FunCoup" id="A0A1X2HDQ2">
    <property type="interactions" value="195"/>
</dbReference>
<feature type="compositionally biased region" description="Basic and acidic residues" evidence="10">
    <location>
        <begin position="197"/>
        <end position="209"/>
    </location>
</feature>
<evidence type="ECO:0000256" key="4">
    <source>
        <dbReference type="ARBA" id="ARBA00022737"/>
    </source>
</evidence>
<dbReference type="AlphaFoldDB" id="A0A1X2HDQ2"/>
<evidence type="ECO:0000256" key="3">
    <source>
        <dbReference type="ARBA" id="ARBA00022723"/>
    </source>
</evidence>
<reference evidence="12 13" key="1">
    <citation type="submission" date="2016-07" db="EMBL/GenBank/DDBJ databases">
        <title>Pervasive Adenine N6-methylation of Active Genes in Fungi.</title>
        <authorList>
            <consortium name="DOE Joint Genome Institute"/>
            <person name="Mondo S.J."/>
            <person name="Dannebaum R.O."/>
            <person name="Kuo R.C."/>
            <person name="Labutti K."/>
            <person name="Haridas S."/>
            <person name="Kuo A."/>
            <person name="Salamov A."/>
            <person name="Ahrendt S.R."/>
            <person name="Lipzen A."/>
            <person name="Sullivan W."/>
            <person name="Andreopoulos W.B."/>
            <person name="Clum A."/>
            <person name="Lindquist E."/>
            <person name="Daum C."/>
            <person name="Ramamoorthy G.K."/>
            <person name="Gryganskyi A."/>
            <person name="Culley D."/>
            <person name="Magnuson J.K."/>
            <person name="James T.Y."/>
            <person name="O'Malley M.A."/>
            <person name="Stajich J.E."/>
            <person name="Spatafora J.W."/>
            <person name="Visel A."/>
            <person name="Grigoriev I.V."/>
        </authorList>
    </citation>
    <scope>NUCLEOTIDE SEQUENCE [LARGE SCALE GENOMIC DNA]</scope>
    <source>
        <strain evidence="12 13">NRRL 2496</strain>
    </source>
</reference>
<keyword evidence="5 9" id="KW-0863">Zinc-finger</keyword>
<feature type="domain" description="C2H2-type" evidence="11">
    <location>
        <begin position="139"/>
        <end position="169"/>
    </location>
</feature>
<evidence type="ECO:0000313" key="13">
    <source>
        <dbReference type="Proteomes" id="UP000242180"/>
    </source>
</evidence>
<dbReference type="SMART" id="SM00355">
    <property type="entry name" value="ZnF_C2H2"/>
    <property type="match status" value="3"/>
</dbReference>
<gene>
    <name evidence="12" type="ORF">BCR43DRAFT_515288</name>
</gene>
<comment type="similarity">
    <text evidence="2">Belongs to the GLI C2H2-type zinc-finger protein family.</text>
</comment>
<dbReference type="PANTHER" id="PTHR45718">
    <property type="entry name" value="TRANSCRIPTIONAL ACTIVATOR CUBITUS INTERRUPTUS"/>
    <property type="match status" value="1"/>
</dbReference>
<evidence type="ECO:0000259" key="11">
    <source>
        <dbReference type="PROSITE" id="PS50157"/>
    </source>
</evidence>
<dbReference type="PROSITE" id="PS00028">
    <property type="entry name" value="ZINC_FINGER_C2H2_1"/>
    <property type="match status" value="2"/>
</dbReference>
<evidence type="ECO:0000256" key="1">
    <source>
        <dbReference type="ARBA" id="ARBA00004123"/>
    </source>
</evidence>
<evidence type="ECO:0000256" key="9">
    <source>
        <dbReference type="PROSITE-ProRule" id="PRU00042"/>
    </source>
</evidence>
<protein>
    <recommendedName>
        <fullName evidence="11">C2H2-type domain-containing protein</fullName>
    </recommendedName>
</protein>
<feature type="domain" description="C2H2-type" evidence="11">
    <location>
        <begin position="111"/>
        <end position="138"/>
    </location>
</feature>
<dbReference type="GO" id="GO:0000981">
    <property type="term" value="F:DNA-binding transcription factor activity, RNA polymerase II-specific"/>
    <property type="evidence" value="ECO:0007669"/>
    <property type="project" value="TreeGrafter"/>
</dbReference>
<keyword evidence="7" id="KW-0238">DNA-binding</keyword>
<dbReference type="InParanoid" id="A0A1X2HDQ2"/>
<accession>A0A1X2HDQ2</accession>
<dbReference type="EMBL" id="MCGN01000005">
    <property type="protein sequence ID" value="ORY96945.1"/>
    <property type="molecule type" value="Genomic_DNA"/>
</dbReference>
<keyword evidence="4" id="KW-0677">Repeat</keyword>
<keyword evidence="13" id="KW-1185">Reference proteome</keyword>
<feature type="region of interest" description="Disordered" evidence="10">
    <location>
        <begin position="160"/>
        <end position="244"/>
    </location>
</feature>
<comment type="caution">
    <text evidence="12">The sequence shown here is derived from an EMBL/GenBank/DDBJ whole genome shotgun (WGS) entry which is preliminary data.</text>
</comment>
<name>A0A1X2HDQ2_SYNRA</name>
<dbReference type="SUPFAM" id="SSF57667">
    <property type="entry name" value="beta-beta-alpha zinc fingers"/>
    <property type="match status" value="2"/>
</dbReference>
<organism evidence="12 13">
    <name type="scientific">Syncephalastrum racemosum</name>
    <name type="common">Filamentous fungus</name>
    <dbReference type="NCBI Taxonomy" id="13706"/>
    <lineage>
        <taxon>Eukaryota</taxon>
        <taxon>Fungi</taxon>
        <taxon>Fungi incertae sedis</taxon>
        <taxon>Mucoromycota</taxon>
        <taxon>Mucoromycotina</taxon>
        <taxon>Mucoromycetes</taxon>
        <taxon>Mucorales</taxon>
        <taxon>Syncephalastraceae</taxon>
        <taxon>Syncephalastrum</taxon>
    </lineage>
</organism>
<dbReference type="Proteomes" id="UP000242180">
    <property type="component" value="Unassembled WGS sequence"/>
</dbReference>
<feature type="compositionally biased region" description="Basic residues" evidence="10">
    <location>
        <begin position="182"/>
        <end position="196"/>
    </location>
</feature>
<evidence type="ECO:0000256" key="5">
    <source>
        <dbReference type="ARBA" id="ARBA00022771"/>
    </source>
</evidence>
<evidence type="ECO:0000313" key="12">
    <source>
        <dbReference type="EMBL" id="ORY96945.1"/>
    </source>
</evidence>
<feature type="compositionally biased region" description="Acidic residues" evidence="10">
    <location>
        <begin position="210"/>
        <end position="236"/>
    </location>
</feature>
<dbReference type="InterPro" id="IPR048420">
    <property type="entry name" value="Zap1-like_Znf1"/>
</dbReference>
<dbReference type="GO" id="GO:0005634">
    <property type="term" value="C:nucleus"/>
    <property type="evidence" value="ECO:0007669"/>
    <property type="project" value="UniProtKB-SubCell"/>
</dbReference>
<dbReference type="OMA" id="ISNEWHA"/>
<evidence type="ECO:0000256" key="7">
    <source>
        <dbReference type="ARBA" id="ARBA00023125"/>
    </source>
</evidence>
<sequence>MTLLPPVSPEQDEAPPPAGLARVQELTEGTEEKEETGETRETGDNGEEEQTLKSQPSLPPRTSDVEEGTKDKLVCLWDNCEAPFPNHQALASHLSEDHVGWKRPEYACHWRDCNRQGVKCHSRFALMMHLRIHTGEKPFPCPYTGCGQAFGRMDALVRHRKTEHEQPQPQPQPQSQLQMKKAANKRTHDIKRRKLTRRDNSIIMDIEHNDEYDDDNNDDDVDNVDDDDDEEDDQDSLADPHAREKKYKLTKARLRYALQQNELISNEWHAVQRKLRRLRTERQVLLDVLVEKEEKRNHHRHPHQHAKHNNTTKMTMMTMEVDESREEYDV</sequence>
<keyword evidence="8" id="KW-0539">Nucleus</keyword>
<dbReference type="PROSITE" id="PS50157">
    <property type="entry name" value="ZINC_FINGER_C2H2_2"/>
    <property type="match status" value="2"/>
</dbReference>
<dbReference type="Pfam" id="PF21816">
    <property type="entry name" value="Zap1_zf1"/>
    <property type="match status" value="1"/>
</dbReference>
<dbReference type="InterPro" id="IPR043359">
    <property type="entry name" value="GLI-like"/>
</dbReference>
<evidence type="ECO:0000256" key="10">
    <source>
        <dbReference type="SAM" id="MobiDB-lite"/>
    </source>
</evidence>
<dbReference type="PANTHER" id="PTHR45718:SF8">
    <property type="entry name" value="GLIS FAMILY ZINC FINGER 2"/>
    <property type="match status" value="1"/>
</dbReference>
<dbReference type="GO" id="GO:0000978">
    <property type="term" value="F:RNA polymerase II cis-regulatory region sequence-specific DNA binding"/>
    <property type="evidence" value="ECO:0007669"/>
    <property type="project" value="TreeGrafter"/>
</dbReference>
<evidence type="ECO:0000256" key="6">
    <source>
        <dbReference type="ARBA" id="ARBA00022833"/>
    </source>
</evidence>
<keyword evidence="6" id="KW-0862">Zinc</keyword>
<dbReference type="STRING" id="13706.A0A1X2HDQ2"/>
<dbReference type="OrthoDB" id="3437960at2759"/>
<comment type="subcellular location">
    <subcellularLocation>
        <location evidence="1">Nucleus</location>
    </subcellularLocation>
</comment>
<dbReference type="GO" id="GO:0008270">
    <property type="term" value="F:zinc ion binding"/>
    <property type="evidence" value="ECO:0007669"/>
    <property type="project" value="UniProtKB-KW"/>
</dbReference>
<keyword evidence="3" id="KW-0479">Metal-binding</keyword>
<dbReference type="Pfam" id="PF23561">
    <property type="entry name" value="zf-C2H2_15"/>
    <property type="match status" value="1"/>
</dbReference>
<dbReference type="InterPro" id="IPR036236">
    <property type="entry name" value="Znf_C2H2_sf"/>
</dbReference>